<keyword evidence="1" id="KW-0689">Ribosomal protein</keyword>
<dbReference type="GO" id="GO:0005840">
    <property type="term" value="C:ribosome"/>
    <property type="evidence" value="ECO:0007669"/>
    <property type="project" value="UniProtKB-KW"/>
</dbReference>
<gene>
    <name evidence="1" type="primary">rps15</name>
</gene>
<dbReference type="GeneID" id="34682739"/>
<protein>
    <submittedName>
        <fullName evidence="1">Ribosomal protein S15</fullName>
    </submittedName>
</protein>
<keyword evidence="1" id="KW-0150">Chloroplast</keyword>
<evidence type="ECO:0000313" key="1">
    <source>
        <dbReference type="EMBL" id="ATD85276.1"/>
    </source>
</evidence>
<dbReference type="AlphaFoldDB" id="A0A290Y2K9"/>
<accession>A0A290Y2K9</accession>
<dbReference type="RefSeq" id="YP_009433366.1">
    <property type="nucleotide sequence ID" value="NC_036014.1"/>
</dbReference>
<organism evidence="1">
    <name type="scientific">Zostera marina</name>
    <name type="common">Eelgrass</name>
    <dbReference type="NCBI Taxonomy" id="29655"/>
    <lineage>
        <taxon>Eukaryota</taxon>
        <taxon>Viridiplantae</taxon>
        <taxon>Streptophyta</taxon>
        <taxon>Embryophyta</taxon>
        <taxon>Tracheophyta</taxon>
        <taxon>Spermatophyta</taxon>
        <taxon>Magnoliopsida</taxon>
        <taxon>Liliopsida</taxon>
        <taxon>Zosteraceae</taxon>
        <taxon>Zostera</taxon>
    </lineage>
</organism>
<keyword evidence="1" id="KW-0687">Ribonucleoprotein</keyword>
<reference evidence="1" key="1">
    <citation type="journal article" date="2017" name="Conserv Genet Resour">
        <title>Characterization of the complete chloroplast genome of the seagrass Zostera marina using Illumina sequencing technology.</title>
        <authorList>
            <person name="Xing Q."/>
            <person name="Dong G."/>
        </authorList>
    </citation>
    <scope>NUCLEOTIDE SEQUENCE</scope>
</reference>
<sequence>MLRKILLLFKNRDNEKKRRISQYMSFTYNNKKISLLWQFQKNVFLYQKSVFVKIFGKKKDICQQLKLFL</sequence>
<geneLocation type="chloroplast" evidence="1"/>
<proteinExistence type="predicted"/>
<name>A0A290Y2K9_ZOSMR</name>
<keyword evidence="1" id="KW-0934">Plastid</keyword>
<dbReference type="EMBL" id="MF370229">
    <property type="protein sequence ID" value="ATD85276.1"/>
    <property type="molecule type" value="Genomic_DNA"/>
</dbReference>